<dbReference type="SUPFAM" id="SSF88946">
    <property type="entry name" value="Sigma2 domain of RNA polymerase sigma factors"/>
    <property type="match status" value="1"/>
</dbReference>
<dbReference type="Gene3D" id="1.10.1740.10">
    <property type="match status" value="1"/>
</dbReference>
<evidence type="ECO:0000259" key="9">
    <source>
        <dbReference type="Pfam" id="PF04545"/>
    </source>
</evidence>
<evidence type="ECO:0000313" key="10">
    <source>
        <dbReference type="EMBL" id="WUO44695.1"/>
    </source>
</evidence>
<organism evidence="10 11">
    <name type="scientific">Streptomyces goshikiensis</name>
    <dbReference type="NCBI Taxonomy" id="1942"/>
    <lineage>
        <taxon>Bacteria</taxon>
        <taxon>Bacillati</taxon>
        <taxon>Actinomycetota</taxon>
        <taxon>Actinomycetes</taxon>
        <taxon>Kitasatosporales</taxon>
        <taxon>Streptomycetaceae</taxon>
        <taxon>Streptomyces</taxon>
    </lineage>
</organism>
<evidence type="ECO:0000259" key="8">
    <source>
        <dbReference type="Pfam" id="PF04542"/>
    </source>
</evidence>
<dbReference type="RefSeq" id="WP_073799065.1">
    <property type="nucleotide sequence ID" value="NZ_CP108057.1"/>
</dbReference>
<feature type="region of interest" description="Disordered" evidence="7">
    <location>
        <begin position="207"/>
        <end position="263"/>
    </location>
</feature>
<keyword evidence="11" id="KW-1185">Reference proteome</keyword>
<feature type="domain" description="RNA polymerase sigma-70 region 4" evidence="9">
    <location>
        <begin position="157"/>
        <end position="204"/>
    </location>
</feature>
<comment type="similarity">
    <text evidence="1 6">Belongs to the sigma-70 factor family. ECF subfamily.</text>
</comment>
<dbReference type="Pfam" id="PF04542">
    <property type="entry name" value="Sigma70_r2"/>
    <property type="match status" value="1"/>
</dbReference>
<dbReference type="CDD" id="cd06171">
    <property type="entry name" value="Sigma70_r4"/>
    <property type="match status" value="1"/>
</dbReference>
<evidence type="ECO:0000256" key="6">
    <source>
        <dbReference type="RuleBase" id="RU000716"/>
    </source>
</evidence>
<dbReference type="InterPro" id="IPR013325">
    <property type="entry name" value="RNA_pol_sigma_r2"/>
</dbReference>
<keyword evidence="4 6" id="KW-0238">DNA-binding</keyword>
<proteinExistence type="inferred from homology"/>
<dbReference type="EMBL" id="CP108057">
    <property type="protein sequence ID" value="WUO44695.1"/>
    <property type="molecule type" value="Genomic_DNA"/>
</dbReference>
<protein>
    <recommendedName>
        <fullName evidence="6">RNA polymerase sigma factor</fullName>
    </recommendedName>
</protein>
<dbReference type="SUPFAM" id="SSF88659">
    <property type="entry name" value="Sigma3 and sigma4 domains of RNA polymerase sigma factors"/>
    <property type="match status" value="1"/>
</dbReference>
<keyword evidence="5 6" id="KW-0804">Transcription</keyword>
<dbReference type="InterPro" id="IPR007630">
    <property type="entry name" value="RNA_pol_sigma70_r4"/>
</dbReference>
<gene>
    <name evidence="10" type="ORF">OHU17_02135</name>
</gene>
<evidence type="ECO:0000256" key="5">
    <source>
        <dbReference type="ARBA" id="ARBA00023163"/>
    </source>
</evidence>
<keyword evidence="2 6" id="KW-0805">Transcription regulation</keyword>
<sequence>MNDGHSVLPGRSLPTGSRDPSRPGPATPATSADPTDAEIGAGLASGDERCLELAFRRWGRLVHGLASRTLGDPLEAEDVTQQVFLAAWRGRGSYRPDRGPVPAWLVGITRYKIADALSDRTRRLSLVVEAAAGPQPQAAADGELDRLLDRVVVADELERLSPAQRDVLALAYFADLTQQQIAQRTGMPLGTVKAHCRRGLLRMRVRLAPQASAVPRAPEAGPRTGGRGSGPSGKGSAPNQNGGRARRASGVHGVRGGGDHERA</sequence>
<name>A0ABZ1RD66_9ACTN</name>
<evidence type="ECO:0000256" key="1">
    <source>
        <dbReference type="ARBA" id="ARBA00010641"/>
    </source>
</evidence>
<keyword evidence="3 6" id="KW-0731">Sigma factor</keyword>
<evidence type="ECO:0000256" key="4">
    <source>
        <dbReference type="ARBA" id="ARBA00023125"/>
    </source>
</evidence>
<dbReference type="Proteomes" id="UP001432075">
    <property type="component" value="Chromosome"/>
</dbReference>
<dbReference type="InterPro" id="IPR014284">
    <property type="entry name" value="RNA_pol_sigma-70_dom"/>
</dbReference>
<dbReference type="Pfam" id="PF04545">
    <property type="entry name" value="Sigma70_r4"/>
    <property type="match status" value="1"/>
</dbReference>
<evidence type="ECO:0000256" key="3">
    <source>
        <dbReference type="ARBA" id="ARBA00023082"/>
    </source>
</evidence>
<evidence type="ECO:0000313" key="11">
    <source>
        <dbReference type="Proteomes" id="UP001432075"/>
    </source>
</evidence>
<dbReference type="Gene3D" id="1.10.10.10">
    <property type="entry name" value="Winged helix-like DNA-binding domain superfamily/Winged helix DNA-binding domain"/>
    <property type="match status" value="1"/>
</dbReference>
<dbReference type="NCBIfam" id="TIGR02937">
    <property type="entry name" value="sigma70-ECF"/>
    <property type="match status" value="1"/>
</dbReference>
<dbReference type="PANTHER" id="PTHR43133">
    <property type="entry name" value="RNA POLYMERASE ECF-TYPE SIGMA FACTO"/>
    <property type="match status" value="1"/>
</dbReference>
<dbReference type="PANTHER" id="PTHR43133:SF62">
    <property type="entry name" value="RNA POLYMERASE SIGMA FACTOR SIGZ"/>
    <property type="match status" value="1"/>
</dbReference>
<accession>A0ABZ1RD66</accession>
<dbReference type="PROSITE" id="PS01063">
    <property type="entry name" value="SIGMA70_ECF"/>
    <property type="match status" value="1"/>
</dbReference>
<feature type="domain" description="RNA polymerase sigma-70 region 2" evidence="8">
    <location>
        <begin position="55"/>
        <end position="123"/>
    </location>
</feature>
<dbReference type="InterPro" id="IPR000838">
    <property type="entry name" value="RNA_pol_sigma70_ECF_CS"/>
</dbReference>
<evidence type="ECO:0000256" key="2">
    <source>
        <dbReference type="ARBA" id="ARBA00023015"/>
    </source>
</evidence>
<dbReference type="InterPro" id="IPR036388">
    <property type="entry name" value="WH-like_DNA-bd_sf"/>
</dbReference>
<dbReference type="InterPro" id="IPR013324">
    <property type="entry name" value="RNA_pol_sigma_r3/r4-like"/>
</dbReference>
<feature type="region of interest" description="Disordered" evidence="7">
    <location>
        <begin position="1"/>
        <end position="41"/>
    </location>
</feature>
<dbReference type="InterPro" id="IPR007627">
    <property type="entry name" value="RNA_pol_sigma70_r2"/>
</dbReference>
<feature type="compositionally biased region" description="Gly residues" evidence="7">
    <location>
        <begin position="223"/>
        <end position="233"/>
    </location>
</feature>
<evidence type="ECO:0000256" key="7">
    <source>
        <dbReference type="SAM" id="MobiDB-lite"/>
    </source>
</evidence>
<dbReference type="InterPro" id="IPR039425">
    <property type="entry name" value="RNA_pol_sigma-70-like"/>
</dbReference>
<reference evidence="10" key="1">
    <citation type="submission" date="2022-10" db="EMBL/GenBank/DDBJ databases">
        <title>The complete genomes of actinobacterial strains from the NBC collection.</title>
        <authorList>
            <person name="Joergensen T.S."/>
            <person name="Alvarez Arevalo M."/>
            <person name="Sterndorff E.B."/>
            <person name="Faurdal D."/>
            <person name="Vuksanovic O."/>
            <person name="Mourched A.-S."/>
            <person name="Charusanti P."/>
            <person name="Shaw S."/>
            <person name="Blin K."/>
            <person name="Weber T."/>
        </authorList>
    </citation>
    <scope>NUCLEOTIDE SEQUENCE</scope>
    <source>
        <strain evidence="10">NBC_00283</strain>
    </source>
</reference>